<dbReference type="PANTHER" id="PTHR46470:SF2">
    <property type="entry name" value="GLYCERALDEHYDE 3-PHOSPHATE PHOSPHATASE"/>
    <property type="match status" value="1"/>
</dbReference>
<dbReference type="PANTHER" id="PTHR46470">
    <property type="entry name" value="N-ACYLNEURAMINATE-9-PHOSPHATASE"/>
    <property type="match status" value="1"/>
</dbReference>
<reference evidence="4 5" key="1">
    <citation type="submission" date="2019-10" db="EMBL/GenBank/DDBJ databases">
        <title>Whole genome shotgun sequence of Acrocarpospora corrugata NBRC 13972.</title>
        <authorList>
            <person name="Ichikawa N."/>
            <person name="Kimura A."/>
            <person name="Kitahashi Y."/>
            <person name="Komaki H."/>
            <person name="Oguchi A."/>
        </authorList>
    </citation>
    <scope>NUCLEOTIDE SEQUENCE [LARGE SCALE GENOMIC DNA]</scope>
    <source>
        <strain evidence="4 5">NBRC 13972</strain>
    </source>
</reference>
<dbReference type="GO" id="GO:0016791">
    <property type="term" value="F:phosphatase activity"/>
    <property type="evidence" value="ECO:0007669"/>
    <property type="project" value="TreeGrafter"/>
</dbReference>
<protein>
    <recommendedName>
        <fullName evidence="6">Hydrolase</fullName>
    </recommendedName>
</protein>
<name>A0A5M3W5A1_9ACTN</name>
<keyword evidence="1" id="KW-0479">Metal-binding</keyword>
<dbReference type="Pfam" id="PF00702">
    <property type="entry name" value="Hydrolase"/>
    <property type="match status" value="1"/>
</dbReference>
<evidence type="ECO:0000256" key="3">
    <source>
        <dbReference type="ARBA" id="ARBA00022842"/>
    </source>
</evidence>
<dbReference type="GO" id="GO:0046872">
    <property type="term" value="F:metal ion binding"/>
    <property type="evidence" value="ECO:0007669"/>
    <property type="project" value="UniProtKB-KW"/>
</dbReference>
<sequence length="173" mass="18614">METTFRDRISCVIFDYGSTLTELDAPPEPALGMRPVSAGAVAALMAFRKAGLRMVLASNTKPEQDRRLALRAAGVEDLFSVVLQSAQLGVAKPSTTFYAMAIAAAQSPADQIVWVGDNMRTDALGPVMNGMRAVLVRPFGLDDGEVHPFGVHIVKDVESAAQLIVSHTKWFIV</sequence>
<dbReference type="Gene3D" id="3.40.50.1000">
    <property type="entry name" value="HAD superfamily/HAD-like"/>
    <property type="match status" value="1"/>
</dbReference>
<keyword evidence="3" id="KW-0460">Magnesium</keyword>
<dbReference type="InterPro" id="IPR051400">
    <property type="entry name" value="HAD-like_hydrolase"/>
</dbReference>
<dbReference type="RefSeq" id="WP_170317101.1">
    <property type="nucleotide sequence ID" value="NZ_BAAABN010000068.1"/>
</dbReference>
<dbReference type="InterPro" id="IPR023214">
    <property type="entry name" value="HAD_sf"/>
</dbReference>
<comment type="caution">
    <text evidence="4">The sequence shown here is derived from an EMBL/GenBank/DDBJ whole genome shotgun (WGS) entry which is preliminary data.</text>
</comment>
<dbReference type="InterPro" id="IPR036412">
    <property type="entry name" value="HAD-like_sf"/>
</dbReference>
<proteinExistence type="predicted"/>
<accession>A0A5M3W5A1</accession>
<evidence type="ECO:0000313" key="5">
    <source>
        <dbReference type="Proteomes" id="UP000334990"/>
    </source>
</evidence>
<keyword evidence="2" id="KW-0378">Hydrolase</keyword>
<dbReference type="Proteomes" id="UP000334990">
    <property type="component" value="Unassembled WGS sequence"/>
</dbReference>
<dbReference type="EMBL" id="BLAD01000068">
    <property type="protein sequence ID" value="GES03430.1"/>
    <property type="molecule type" value="Genomic_DNA"/>
</dbReference>
<keyword evidence="5" id="KW-1185">Reference proteome</keyword>
<dbReference type="SUPFAM" id="SSF56784">
    <property type="entry name" value="HAD-like"/>
    <property type="match status" value="1"/>
</dbReference>
<evidence type="ECO:0000256" key="2">
    <source>
        <dbReference type="ARBA" id="ARBA00022801"/>
    </source>
</evidence>
<evidence type="ECO:0000256" key="1">
    <source>
        <dbReference type="ARBA" id="ARBA00022723"/>
    </source>
</evidence>
<organism evidence="4 5">
    <name type="scientific">Acrocarpospora corrugata</name>
    <dbReference type="NCBI Taxonomy" id="35763"/>
    <lineage>
        <taxon>Bacteria</taxon>
        <taxon>Bacillati</taxon>
        <taxon>Actinomycetota</taxon>
        <taxon>Actinomycetes</taxon>
        <taxon>Streptosporangiales</taxon>
        <taxon>Streptosporangiaceae</taxon>
        <taxon>Acrocarpospora</taxon>
    </lineage>
</organism>
<evidence type="ECO:0008006" key="6">
    <source>
        <dbReference type="Google" id="ProtNLM"/>
    </source>
</evidence>
<evidence type="ECO:0000313" key="4">
    <source>
        <dbReference type="EMBL" id="GES03430.1"/>
    </source>
</evidence>
<gene>
    <name evidence="4" type="ORF">Acor_54960</name>
</gene>
<dbReference type="AlphaFoldDB" id="A0A5M3W5A1"/>